<name>A0A2N4T0H0_9MICC</name>
<dbReference type="GO" id="GO:0031012">
    <property type="term" value="C:extracellular matrix"/>
    <property type="evidence" value="ECO:0007669"/>
    <property type="project" value="TreeGrafter"/>
</dbReference>
<dbReference type="AlphaFoldDB" id="A0A2N4T0H0"/>
<dbReference type="GO" id="GO:0030020">
    <property type="term" value="F:extracellular matrix structural constituent conferring tensile strength"/>
    <property type="evidence" value="ECO:0007669"/>
    <property type="project" value="TreeGrafter"/>
</dbReference>
<feature type="compositionally biased region" description="Low complexity" evidence="1">
    <location>
        <begin position="64"/>
        <end position="78"/>
    </location>
</feature>
<evidence type="ECO:0000313" key="3">
    <source>
        <dbReference type="EMBL" id="PLC11710.1"/>
    </source>
</evidence>
<gene>
    <name evidence="3" type="ORF">AUQ48_04990</name>
</gene>
<feature type="region of interest" description="Disordered" evidence="1">
    <location>
        <begin position="1"/>
        <end position="24"/>
    </location>
</feature>
<reference evidence="3 4" key="1">
    <citation type="submission" date="2015-12" db="EMBL/GenBank/DDBJ databases">
        <authorList>
            <person name="Shamseldin A."/>
            <person name="Moawad H."/>
            <person name="Abd El-Rahim W.M."/>
            <person name="Sadowsky M.J."/>
        </authorList>
    </citation>
    <scope>NUCLEOTIDE SEQUENCE [LARGE SCALE GENOMIC DNA]</scope>
    <source>
        <strain evidence="3 4">S43</strain>
    </source>
</reference>
<dbReference type="InterPro" id="IPR050149">
    <property type="entry name" value="Collagen_superfamily"/>
</dbReference>
<dbReference type="GO" id="GO:0005615">
    <property type="term" value="C:extracellular space"/>
    <property type="evidence" value="ECO:0007669"/>
    <property type="project" value="TreeGrafter"/>
</dbReference>
<dbReference type="PANTHER" id="PTHR24023:SF1112">
    <property type="entry name" value="COL_CUTICLE_N DOMAIN-CONTAINING PROTEIN-RELATED"/>
    <property type="match status" value="1"/>
</dbReference>
<feature type="region of interest" description="Disordered" evidence="1">
    <location>
        <begin position="39"/>
        <end position="81"/>
    </location>
</feature>
<protein>
    <submittedName>
        <fullName evidence="3">Uncharacterized protein</fullName>
    </submittedName>
</protein>
<dbReference type="Proteomes" id="UP000234632">
    <property type="component" value="Unassembled WGS sequence"/>
</dbReference>
<accession>A0A2N4T0H0</accession>
<organism evidence="3 4">
    <name type="scientific">Kocuria flava</name>
    <dbReference type="NCBI Taxonomy" id="446860"/>
    <lineage>
        <taxon>Bacteria</taxon>
        <taxon>Bacillati</taxon>
        <taxon>Actinomycetota</taxon>
        <taxon>Actinomycetes</taxon>
        <taxon>Micrococcales</taxon>
        <taxon>Micrococcaceae</taxon>
        <taxon>Kocuria</taxon>
    </lineage>
</organism>
<feature type="compositionally biased region" description="Low complexity" evidence="1">
    <location>
        <begin position="280"/>
        <end position="295"/>
    </location>
</feature>
<dbReference type="EMBL" id="LOMZ01000001">
    <property type="protein sequence ID" value="PLC11710.1"/>
    <property type="molecule type" value="Genomic_DNA"/>
</dbReference>
<proteinExistence type="predicted"/>
<feature type="compositionally biased region" description="Basic and acidic residues" evidence="1">
    <location>
        <begin position="7"/>
        <end position="24"/>
    </location>
</feature>
<keyword evidence="2" id="KW-0472">Membrane</keyword>
<sequence length="377" mass="37661">MDFELDPQVRDAVEHPERTVRGPEELQLKVRLAGEPARRALAAHWAGPGPAAEDVPPGTPGQAPPDAAGQAAPGTAQDPARDPDRLAAAVLLATLFDDTALLERAARAPGDFPGAPSAPPEALLGFTGVPGARAALAPVLERPLLTGLLEWATHPVPDRPPIALAEAARDLGIDDDDRVYREVRRRVRRMLAREHDGSEPLERFSAVLEEAERRPREPGPALSGEVLPGTGPAGAPPAAGAGPGAPPQQWGPGPAGPGAAGVPGPAGGPGAPGTPGPSGLPGHPGAPGAAGSPGAPGSPGFPGRPGVPGGPGGPAGAGMPGPGQPPGDPSDRSGPGRAGWPPPHPAWAEDDDPAGLKNWGILGLVIVGIILLLVLLL</sequence>
<keyword evidence="2" id="KW-1133">Transmembrane helix</keyword>
<evidence type="ECO:0000313" key="4">
    <source>
        <dbReference type="Proteomes" id="UP000234632"/>
    </source>
</evidence>
<feature type="region of interest" description="Disordered" evidence="1">
    <location>
        <begin position="210"/>
        <end position="351"/>
    </location>
</feature>
<dbReference type="GO" id="GO:0030198">
    <property type="term" value="P:extracellular matrix organization"/>
    <property type="evidence" value="ECO:0007669"/>
    <property type="project" value="TreeGrafter"/>
</dbReference>
<evidence type="ECO:0000256" key="1">
    <source>
        <dbReference type="SAM" id="MobiDB-lite"/>
    </source>
</evidence>
<feature type="compositionally biased region" description="Gly residues" evidence="1">
    <location>
        <begin position="256"/>
        <end position="273"/>
    </location>
</feature>
<dbReference type="RefSeq" id="WP_180814616.1">
    <property type="nucleotide sequence ID" value="NZ_LOMZ01000001.1"/>
</dbReference>
<feature type="transmembrane region" description="Helical" evidence="2">
    <location>
        <begin position="359"/>
        <end position="376"/>
    </location>
</feature>
<dbReference type="PANTHER" id="PTHR24023">
    <property type="entry name" value="COLLAGEN ALPHA"/>
    <property type="match status" value="1"/>
</dbReference>
<evidence type="ECO:0000256" key="2">
    <source>
        <dbReference type="SAM" id="Phobius"/>
    </source>
</evidence>
<keyword evidence="2" id="KW-0812">Transmembrane</keyword>
<comment type="caution">
    <text evidence="3">The sequence shown here is derived from an EMBL/GenBank/DDBJ whole genome shotgun (WGS) entry which is preliminary data.</text>
</comment>
<feature type="compositionally biased region" description="Gly residues" evidence="1">
    <location>
        <begin position="306"/>
        <end position="321"/>
    </location>
</feature>